<dbReference type="FunFam" id="2.40.50.140:FF:000036">
    <property type="entry name" value="30S ribosomal protein S1"/>
    <property type="match status" value="1"/>
</dbReference>
<comment type="similarity">
    <text evidence="1 6">Belongs to the bacterial ribosomal protein bS1 family.</text>
</comment>
<dbReference type="InterPro" id="IPR035104">
    <property type="entry name" value="Ribosomal_protein_S1-like"/>
</dbReference>
<feature type="domain" description="S1 motif" evidence="7">
    <location>
        <begin position="289"/>
        <end position="359"/>
    </location>
</feature>
<dbReference type="GO" id="GO:0006412">
    <property type="term" value="P:translation"/>
    <property type="evidence" value="ECO:0007669"/>
    <property type="project" value="InterPro"/>
</dbReference>
<evidence type="ECO:0000256" key="4">
    <source>
        <dbReference type="ARBA" id="ARBA00022980"/>
    </source>
</evidence>
<dbReference type="FunFam" id="2.40.50.140:FF:000011">
    <property type="entry name" value="30S ribosomal protein S1"/>
    <property type="match status" value="1"/>
</dbReference>
<dbReference type="SMART" id="SM00316">
    <property type="entry name" value="S1"/>
    <property type="match status" value="6"/>
</dbReference>
<name>A0A848MHE4_9GAMM</name>
<dbReference type="PROSITE" id="PS50126">
    <property type="entry name" value="S1"/>
    <property type="match status" value="6"/>
</dbReference>
<protein>
    <recommendedName>
        <fullName evidence="6">30S ribosomal protein S1</fullName>
    </recommendedName>
</protein>
<dbReference type="PANTHER" id="PTHR10724">
    <property type="entry name" value="30S RIBOSOMAL PROTEIN S1"/>
    <property type="match status" value="1"/>
</dbReference>
<sequence length="569" mass="62647">MDVKLKNLKIINMTESFAQLFEESLKTIETRPGSIVRGVVVSIDKDIVLVDAGLKSESAIPAEQFKNAQGELEIQVGDEVDVALDAVEDGFGETLLSREKAKRHEAWLMLEKAYEEAATVTGVINGKVKGGFTVELNGIRAFLPGSLVDVRPVRDTLHLEGKDLEFKVIKLDQKRNNVVVSRRAVIESENSAERDQLLENLQEGMEVKGIVKNLTDYGAFVDLGGVDGLLHITDMAWKRVKHPSEIVNVGDEITVKVLKFDRERTRVSLGLKQLGEDPWVAIAKRYPESTKLTGRVTNLTDYGCFVEIEEGVEGLVHVSEMDWTNKNIHPSKVVNVGDVVEVMVLDIDEERRRISLGLKQCKANPWQQFAETHNKNDRVEGKIKSITDFGIFIGLDGGIDGLVHLSDISWNVAGEEAVREYKKGDEIAAVVLQVDAERERISLGVKQLAEDPFNNYLSVNKKGTIVTGKVTAVDAKGATVELAGGVEGYLRASEASRDRIEDATLVLNVGDEVEAKFTGVDRKNRVVSLSVRAKDEADEKDAIAVVNNKPDETNFSNAMAEAFKAAKGE</sequence>
<comment type="function">
    <text evidence="6">Binds mRNA; thus facilitating recognition of the initiation point. It is needed to translate mRNA with a short Shine-Dalgarno (SD) purine-rich sequence.</text>
</comment>
<dbReference type="AlphaFoldDB" id="A0A848MHE4"/>
<dbReference type="FunFam" id="2.40.50.140:FF:000017">
    <property type="entry name" value="30S ribosomal protein S1"/>
    <property type="match status" value="1"/>
</dbReference>
<dbReference type="InterPro" id="IPR000110">
    <property type="entry name" value="Ribosomal_bS1"/>
</dbReference>
<dbReference type="SUPFAM" id="SSF50249">
    <property type="entry name" value="Nucleic acid-binding proteins"/>
    <property type="match status" value="6"/>
</dbReference>
<keyword evidence="3 6" id="KW-0694">RNA-binding</keyword>
<evidence type="ECO:0000256" key="2">
    <source>
        <dbReference type="ARBA" id="ARBA00022737"/>
    </source>
</evidence>
<dbReference type="CDD" id="cd05687">
    <property type="entry name" value="S1_RPS1_repeat_ec1_hs1"/>
    <property type="match status" value="1"/>
</dbReference>
<reference evidence="8 9" key="1">
    <citation type="submission" date="2020-01" db="EMBL/GenBank/DDBJ databases">
        <authorList>
            <person name="Lee S.D."/>
        </authorList>
    </citation>
    <scope>NUCLEOTIDE SEQUENCE [LARGE SCALE GENOMIC DNA]</scope>
    <source>
        <strain evidence="8 9">SAP-1</strain>
    </source>
</reference>
<keyword evidence="2" id="KW-0677">Repeat</keyword>
<dbReference type="FunFam" id="2.40.50.140:FF:000021">
    <property type="entry name" value="30S ribosomal protein S1"/>
    <property type="match status" value="1"/>
</dbReference>
<keyword evidence="9" id="KW-1185">Reference proteome</keyword>
<dbReference type="InterPro" id="IPR003029">
    <property type="entry name" value="S1_domain"/>
</dbReference>
<dbReference type="GO" id="GO:0003735">
    <property type="term" value="F:structural constituent of ribosome"/>
    <property type="evidence" value="ECO:0007669"/>
    <property type="project" value="InterPro"/>
</dbReference>
<dbReference type="PROSITE" id="PS50889">
    <property type="entry name" value="S4"/>
    <property type="match status" value="1"/>
</dbReference>
<dbReference type="NCBIfam" id="NF004951">
    <property type="entry name" value="PRK06299.1-1"/>
    <property type="match status" value="1"/>
</dbReference>
<dbReference type="InterPro" id="IPR012340">
    <property type="entry name" value="NA-bd_OB-fold"/>
</dbReference>
<dbReference type="PANTHER" id="PTHR10724:SF7">
    <property type="entry name" value="SMALL RIBOSOMAL SUBUNIT PROTEIN BS1C"/>
    <property type="match status" value="1"/>
</dbReference>
<reference evidence="8 9" key="2">
    <citation type="submission" date="2020-06" db="EMBL/GenBank/DDBJ databases">
        <title>Polyphasic characterization of a Rahnella strain isolated from tree sap.</title>
        <authorList>
            <person name="Kim I.S."/>
        </authorList>
    </citation>
    <scope>NUCLEOTIDE SEQUENCE [LARGE SCALE GENOMIC DNA]</scope>
    <source>
        <strain evidence="8 9">SAP-1</strain>
    </source>
</reference>
<feature type="domain" description="S1 motif" evidence="7">
    <location>
        <begin position="117"/>
        <end position="183"/>
    </location>
</feature>
<dbReference type="GO" id="GO:0003729">
    <property type="term" value="F:mRNA binding"/>
    <property type="evidence" value="ECO:0007669"/>
    <property type="project" value="TreeGrafter"/>
</dbReference>
<dbReference type="PRINTS" id="PR00681">
    <property type="entry name" value="RIBOSOMALS1"/>
</dbReference>
<dbReference type="InterPro" id="IPR050437">
    <property type="entry name" value="Ribos_protein_bS1-like"/>
</dbReference>
<dbReference type="NCBIfam" id="TIGR00717">
    <property type="entry name" value="rpsA"/>
    <property type="match status" value="1"/>
</dbReference>
<evidence type="ECO:0000256" key="3">
    <source>
        <dbReference type="ARBA" id="ARBA00022884"/>
    </source>
</evidence>
<accession>A0A848MHE4</accession>
<evidence type="ECO:0000256" key="1">
    <source>
        <dbReference type="ARBA" id="ARBA00006767"/>
    </source>
</evidence>
<dbReference type="NCBIfam" id="NF004954">
    <property type="entry name" value="PRK06299.1-4"/>
    <property type="match status" value="1"/>
</dbReference>
<dbReference type="GO" id="GO:0022627">
    <property type="term" value="C:cytosolic small ribosomal subunit"/>
    <property type="evidence" value="ECO:0007669"/>
    <property type="project" value="TreeGrafter"/>
</dbReference>
<keyword evidence="5 6" id="KW-0687">Ribonucleoprotein</keyword>
<dbReference type="Gene3D" id="2.40.50.140">
    <property type="entry name" value="Nucleic acid-binding proteins"/>
    <property type="match status" value="6"/>
</dbReference>
<feature type="domain" description="S1 motif" evidence="7">
    <location>
        <begin position="204"/>
        <end position="272"/>
    </location>
</feature>
<dbReference type="CDD" id="cd05691">
    <property type="entry name" value="S1_RPS1_repeat_ec6"/>
    <property type="match status" value="1"/>
</dbReference>
<feature type="domain" description="S1 motif" evidence="7">
    <location>
        <begin position="463"/>
        <end position="532"/>
    </location>
</feature>
<evidence type="ECO:0000313" key="9">
    <source>
        <dbReference type="Proteomes" id="UP000585363"/>
    </source>
</evidence>
<comment type="caution">
    <text evidence="8">The sequence shown here is derived from an EMBL/GenBank/DDBJ whole genome shotgun (WGS) entry which is preliminary data.</text>
</comment>
<dbReference type="PIRSF" id="PIRSF002111">
    <property type="entry name" value="RpsA"/>
    <property type="match status" value="1"/>
</dbReference>
<evidence type="ECO:0000259" key="7">
    <source>
        <dbReference type="PROSITE" id="PS50126"/>
    </source>
</evidence>
<gene>
    <name evidence="8" type="primary">rpsA</name>
    <name evidence="8" type="ORF">GW590_09540</name>
</gene>
<feature type="domain" description="S1 motif" evidence="7">
    <location>
        <begin position="376"/>
        <end position="446"/>
    </location>
</feature>
<dbReference type="Proteomes" id="UP000585363">
    <property type="component" value="Unassembled WGS sequence"/>
</dbReference>
<evidence type="ECO:0000256" key="6">
    <source>
        <dbReference type="PIRNR" id="PIRNR002111"/>
    </source>
</evidence>
<keyword evidence="4 6" id="KW-0689">Ribosomal protein</keyword>
<dbReference type="NCBIfam" id="NF004952">
    <property type="entry name" value="PRK06299.1-2"/>
    <property type="match status" value="1"/>
</dbReference>
<dbReference type="EMBL" id="JAADJU010000004">
    <property type="protein sequence ID" value="NMP27105.1"/>
    <property type="molecule type" value="Genomic_DNA"/>
</dbReference>
<feature type="domain" description="S1 motif" evidence="7">
    <location>
        <begin position="33"/>
        <end position="99"/>
    </location>
</feature>
<dbReference type="FunFam" id="2.40.50.140:FF:000016">
    <property type="entry name" value="30S ribosomal protein S1"/>
    <property type="match status" value="1"/>
</dbReference>
<evidence type="ECO:0000256" key="5">
    <source>
        <dbReference type="ARBA" id="ARBA00023274"/>
    </source>
</evidence>
<dbReference type="Pfam" id="PF00575">
    <property type="entry name" value="S1"/>
    <property type="match status" value="6"/>
</dbReference>
<dbReference type="FunFam" id="2.40.50.140:FF:000018">
    <property type="entry name" value="30S ribosomal protein S1"/>
    <property type="match status" value="1"/>
</dbReference>
<organism evidence="8 9">
    <name type="scientific">Rouxiella aceris</name>
    <dbReference type="NCBI Taxonomy" id="2703884"/>
    <lineage>
        <taxon>Bacteria</taxon>
        <taxon>Pseudomonadati</taxon>
        <taxon>Pseudomonadota</taxon>
        <taxon>Gammaproteobacteria</taxon>
        <taxon>Enterobacterales</taxon>
        <taxon>Yersiniaceae</taxon>
        <taxon>Rouxiella</taxon>
    </lineage>
</organism>
<dbReference type="CDD" id="cd05688">
    <property type="entry name" value="S1_RPS1_repeat_ec3"/>
    <property type="match status" value="1"/>
</dbReference>
<dbReference type="CDD" id="cd04465">
    <property type="entry name" value="S1_RPS1_repeat_ec2_hs2"/>
    <property type="match status" value="1"/>
</dbReference>
<proteinExistence type="inferred from homology"/>
<evidence type="ECO:0000313" key="8">
    <source>
        <dbReference type="EMBL" id="NMP27105.1"/>
    </source>
</evidence>